<reference evidence="2" key="1">
    <citation type="submission" date="2020-04" db="EMBL/GenBank/DDBJ databases">
        <authorList>
            <person name="Alioto T."/>
            <person name="Alioto T."/>
            <person name="Gomez Garrido J."/>
        </authorList>
    </citation>
    <scope>NUCLEOTIDE SEQUENCE</scope>
    <source>
        <strain evidence="2">A484AB</strain>
    </source>
</reference>
<evidence type="ECO:0000256" key="1">
    <source>
        <dbReference type="SAM" id="MobiDB-lite"/>
    </source>
</evidence>
<sequence length="161" mass="18352">MPTLHPTPPAIATKDSAAKRKIKYHADKRSYSKPNKFSVGDLVLPRQEKKNKFTTPFRAEQFRITEINGSMITATSKDQTITRNSSHFKLLPSDMELSEPSAPKERDEGGEEEREKENSELNDQAVNMDSRRYPVRSSRNTDILLEVVETQSQITNHKHGN</sequence>
<dbReference type="OrthoDB" id="10639586at2759"/>
<dbReference type="Proteomes" id="UP001152795">
    <property type="component" value="Unassembled WGS sequence"/>
</dbReference>
<feature type="region of interest" description="Disordered" evidence="1">
    <location>
        <begin position="89"/>
        <end position="141"/>
    </location>
</feature>
<feature type="region of interest" description="Disordered" evidence="1">
    <location>
        <begin position="1"/>
        <end position="20"/>
    </location>
</feature>
<organism evidence="2 3">
    <name type="scientific">Paramuricea clavata</name>
    <name type="common">Red gorgonian</name>
    <name type="synonym">Violescent sea-whip</name>
    <dbReference type="NCBI Taxonomy" id="317549"/>
    <lineage>
        <taxon>Eukaryota</taxon>
        <taxon>Metazoa</taxon>
        <taxon>Cnidaria</taxon>
        <taxon>Anthozoa</taxon>
        <taxon>Octocorallia</taxon>
        <taxon>Malacalcyonacea</taxon>
        <taxon>Plexauridae</taxon>
        <taxon>Paramuricea</taxon>
    </lineage>
</organism>
<dbReference type="AlphaFoldDB" id="A0A7D9LGY7"/>
<proteinExistence type="predicted"/>
<gene>
    <name evidence="2" type="ORF">PACLA_8A083592</name>
</gene>
<name>A0A7D9LGY7_PARCT</name>
<accession>A0A7D9LGY7</accession>
<dbReference type="EMBL" id="CACRXK020019331">
    <property type="protein sequence ID" value="CAB4033533.1"/>
    <property type="molecule type" value="Genomic_DNA"/>
</dbReference>
<feature type="compositionally biased region" description="Basic and acidic residues" evidence="1">
    <location>
        <begin position="102"/>
        <end position="119"/>
    </location>
</feature>
<comment type="caution">
    <text evidence="2">The sequence shown here is derived from an EMBL/GenBank/DDBJ whole genome shotgun (WGS) entry which is preliminary data.</text>
</comment>
<keyword evidence="3" id="KW-1185">Reference proteome</keyword>
<evidence type="ECO:0000313" key="2">
    <source>
        <dbReference type="EMBL" id="CAB4033533.1"/>
    </source>
</evidence>
<feature type="non-terminal residue" evidence="2">
    <location>
        <position position="161"/>
    </location>
</feature>
<evidence type="ECO:0000313" key="3">
    <source>
        <dbReference type="Proteomes" id="UP001152795"/>
    </source>
</evidence>
<protein>
    <submittedName>
        <fullName evidence="2">Uncharacterized protein</fullName>
    </submittedName>
</protein>